<feature type="DNA-binding region" description="H-T-H motif" evidence="2">
    <location>
        <begin position="36"/>
        <end position="55"/>
    </location>
</feature>
<dbReference type="InterPro" id="IPR001647">
    <property type="entry name" value="HTH_TetR"/>
</dbReference>
<dbReference type="SUPFAM" id="SSF46689">
    <property type="entry name" value="Homeodomain-like"/>
    <property type="match status" value="2"/>
</dbReference>
<dbReference type="PANTHER" id="PTHR30055">
    <property type="entry name" value="HTH-TYPE TRANSCRIPTIONAL REGULATOR RUTR"/>
    <property type="match status" value="1"/>
</dbReference>
<dbReference type="InterPro" id="IPR050109">
    <property type="entry name" value="HTH-type_TetR-like_transc_reg"/>
</dbReference>
<dbReference type="InterPro" id="IPR036271">
    <property type="entry name" value="Tet_transcr_reg_TetR-rel_C_sf"/>
</dbReference>
<name>A0ABS1B8I2_9MICO</name>
<dbReference type="PANTHER" id="PTHR30055:SF235">
    <property type="entry name" value="TRANSCRIPTIONAL REGULATORY PROTEIN"/>
    <property type="match status" value="1"/>
</dbReference>
<dbReference type="EMBL" id="JAEDAJ010000002">
    <property type="protein sequence ID" value="MBK0330929.1"/>
    <property type="molecule type" value="Genomic_DNA"/>
</dbReference>
<evidence type="ECO:0000256" key="2">
    <source>
        <dbReference type="PROSITE-ProRule" id="PRU00335"/>
    </source>
</evidence>
<proteinExistence type="predicted"/>
<evidence type="ECO:0000313" key="5">
    <source>
        <dbReference type="Proteomes" id="UP000612352"/>
    </source>
</evidence>
<dbReference type="Proteomes" id="UP000612352">
    <property type="component" value="Unassembled WGS sequence"/>
</dbReference>
<dbReference type="Gene3D" id="1.10.357.10">
    <property type="entry name" value="Tetracycline Repressor, domain 2"/>
    <property type="match status" value="2"/>
</dbReference>
<reference evidence="4 5" key="1">
    <citation type="submission" date="2020-12" db="EMBL/GenBank/DDBJ databases">
        <title>Brachybacterium sp. MASK1Z-5, whole genome shotgun sequence.</title>
        <authorList>
            <person name="Tuo L."/>
        </authorList>
    </citation>
    <scope>NUCLEOTIDE SEQUENCE [LARGE SCALE GENOMIC DNA]</scope>
    <source>
        <strain evidence="4 5">MASK1Z-5</strain>
    </source>
</reference>
<evidence type="ECO:0000313" key="4">
    <source>
        <dbReference type="EMBL" id="MBK0330929.1"/>
    </source>
</evidence>
<evidence type="ECO:0000256" key="1">
    <source>
        <dbReference type="ARBA" id="ARBA00023125"/>
    </source>
</evidence>
<protein>
    <submittedName>
        <fullName evidence="4">TetR/AcrR family transcriptional regulator</fullName>
    </submittedName>
</protein>
<dbReference type="InterPro" id="IPR009057">
    <property type="entry name" value="Homeodomain-like_sf"/>
</dbReference>
<comment type="caution">
    <text evidence="4">The sequence shown here is derived from an EMBL/GenBank/DDBJ whole genome shotgun (WGS) entry which is preliminary data.</text>
</comment>
<dbReference type="PRINTS" id="PR00455">
    <property type="entry name" value="HTHTETR"/>
</dbReference>
<dbReference type="Pfam" id="PF00440">
    <property type="entry name" value="TetR_N"/>
    <property type="match status" value="2"/>
</dbReference>
<evidence type="ECO:0000259" key="3">
    <source>
        <dbReference type="PROSITE" id="PS50977"/>
    </source>
</evidence>
<organism evidence="4 5">
    <name type="scientific">Brachybacterium halotolerans</name>
    <dbReference type="NCBI Taxonomy" id="2795215"/>
    <lineage>
        <taxon>Bacteria</taxon>
        <taxon>Bacillati</taxon>
        <taxon>Actinomycetota</taxon>
        <taxon>Actinomycetes</taxon>
        <taxon>Micrococcales</taxon>
        <taxon>Dermabacteraceae</taxon>
        <taxon>Brachybacterium</taxon>
    </lineage>
</organism>
<feature type="domain" description="HTH tetR-type" evidence="3">
    <location>
        <begin position="13"/>
        <end position="73"/>
    </location>
</feature>
<gene>
    <name evidence="4" type="ORF">I8D64_05875</name>
</gene>
<feature type="DNA-binding region" description="H-T-H motif" evidence="2">
    <location>
        <begin position="228"/>
        <end position="247"/>
    </location>
</feature>
<feature type="domain" description="HTH tetR-type" evidence="3">
    <location>
        <begin position="205"/>
        <end position="265"/>
    </location>
</feature>
<dbReference type="SUPFAM" id="SSF48498">
    <property type="entry name" value="Tetracyclin repressor-like, C-terminal domain"/>
    <property type="match status" value="1"/>
</dbReference>
<keyword evidence="5" id="KW-1185">Reference proteome</keyword>
<dbReference type="PROSITE" id="PS50977">
    <property type="entry name" value="HTH_TETR_2"/>
    <property type="match status" value="2"/>
</dbReference>
<accession>A0ABS1B8I2</accession>
<sequence>MGTTTVQRYAAGRAREVELLDAASSLFAERDFGGVSLRDIAARTGISHASVLRYYPSKDAILRALLDRWEQGNIAFSREHPELRGPELTMALARRNDAVPGYVELFAVLAGEATPSQHPAHDHFARRYRDLRGGFDNPGQAPEPGLSALWDGLQIMSLYIDELQVPDELAAFLGGAGAPRRAWDLPEPPAEALGREAGAGYSKGRRRRAEIVRNASRLFAERGFLATSLSEIARHAGVSKSTLVHHIGTKNNLLASVLQARDHAVIETFDADGGMRLSDLVTGSRLNELSSGLVELYTVMVCEATSPLHPAHDYFSRRYRNTVSRFAELLRAEAPGIPDPLRSATWFVATWDGLQIQWLYDRDAVDVPGTLARLLADLSTRD</sequence>
<dbReference type="RefSeq" id="WP_200501569.1">
    <property type="nucleotide sequence ID" value="NZ_JAEDAJ010000002.1"/>
</dbReference>
<keyword evidence="1 2" id="KW-0238">DNA-binding</keyword>